<evidence type="ECO:0000313" key="2">
    <source>
        <dbReference type="EMBL" id="AOO83342.1"/>
    </source>
</evidence>
<dbReference type="RefSeq" id="WP_069692542.1">
    <property type="nucleotide sequence ID" value="NZ_CP017147.1"/>
</dbReference>
<protein>
    <submittedName>
        <fullName evidence="2">Uncharacterized protein</fullName>
    </submittedName>
</protein>
<gene>
    <name evidence="2" type="ORF">BHK69_25445</name>
</gene>
<evidence type="ECO:0000313" key="3">
    <source>
        <dbReference type="Proteomes" id="UP000094969"/>
    </source>
</evidence>
<sequence length="98" mass="10345">MLRVLAIAIIATTCLPVDAEAARLRFGKRYSSGNASVVPIPRAGQASTPAEPASLEARRVPFPSPSADRPVPLRVSSSEGAKVWCRSEVVVGGFCVMH</sequence>
<accession>A0A1D7U7J4</accession>
<dbReference type="AlphaFoldDB" id="A0A1D7U7J4"/>
<reference evidence="2 3" key="1">
    <citation type="journal article" date="2015" name="Antonie Van Leeuwenhoek">
        <title>Bosea vaviloviae sp. nov., a new species of slow-growing rhizobia isolated from nodules of the relict species Vavilovia formosa (Stev.) Fed.</title>
        <authorList>
            <person name="Safronova V.I."/>
            <person name="Kuznetsova I.G."/>
            <person name="Sazanova A.L."/>
            <person name="Kimeklis A.K."/>
            <person name="Belimov A.A."/>
            <person name="Andronov E.E."/>
            <person name="Pinaev A.G."/>
            <person name="Chizhevskaya E.P."/>
            <person name="Pukhaev A.R."/>
            <person name="Popov K.P."/>
            <person name="Willems A."/>
            <person name="Tikhonovich I.A."/>
        </authorList>
    </citation>
    <scope>NUCLEOTIDE SEQUENCE [LARGE SCALE GENOMIC DNA]</scope>
    <source>
        <strain evidence="2 3">Vaf18</strain>
    </source>
</reference>
<organism evidence="2 3">
    <name type="scientific">Bosea vaviloviae</name>
    <dbReference type="NCBI Taxonomy" id="1526658"/>
    <lineage>
        <taxon>Bacteria</taxon>
        <taxon>Pseudomonadati</taxon>
        <taxon>Pseudomonadota</taxon>
        <taxon>Alphaproteobacteria</taxon>
        <taxon>Hyphomicrobiales</taxon>
        <taxon>Boseaceae</taxon>
        <taxon>Bosea</taxon>
    </lineage>
</organism>
<dbReference type="Proteomes" id="UP000094969">
    <property type="component" value="Chromosome"/>
</dbReference>
<dbReference type="KEGG" id="bvv:BHK69_25445"/>
<evidence type="ECO:0000256" key="1">
    <source>
        <dbReference type="SAM" id="MobiDB-lite"/>
    </source>
</evidence>
<feature type="region of interest" description="Disordered" evidence="1">
    <location>
        <begin position="41"/>
        <end position="73"/>
    </location>
</feature>
<name>A0A1D7U7J4_9HYPH</name>
<dbReference type="OrthoDB" id="8163412at2"/>
<dbReference type="EMBL" id="CP017147">
    <property type="protein sequence ID" value="AOO83342.1"/>
    <property type="molecule type" value="Genomic_DNA"/>
</dbReference>
<keyword evidence="3" id="KW-1185">Reference proteome</keyword>
<proteinExistence type="predicted"/>